<dbReference type="InterPro" id="IPR003661">
    <property type="entry name" value="HisK_dim/P_dom"/>
</dbReference>
<dbReference type="InterPro" id="IPR004358">
    <property type="entry name" value="Sig_transdc_His_kin-like_C"/>
</dbReference>
<dbReference type="PANTHER" id="PTHR45339:SF1">
    <property type="entry name" value="HYBRID SIGNAL TRANSDUCTION HISTIDINE KINASE J"/>
    <property type="match status" value="1"/>
</dbReference>
<evidence type="ECO:0000256" key="3">
    <source>
        <dbReference type="ARBA" id="ARBA00022553"/>
    </source>
</evidence>
<dbReference type="Proteomes" id="UP000800303">
    <property type="component" value="Unassembled WGS sequence"/>
</dbReference>
<dbReference type="Pfam" id="PF00512">
    <property type="entry name" value="HisKA"/>
    <property type="match status" value="1"/>
</dbReference>
<evidence type="ECO:0000256" key="5">
    <source>
        <dbReference type="ARBA" id="ARBA00022741"/>
    </source>
</evidence>
<keyword evidence="6" id="KW-0418">Kinase</keyword>
<proteinExistence type="predicted"/>
<dbReference type="PRINTS" id="PR00344">
    <property type="entry name" value="BCTRLSENSOR"/>
</dbReference>
<dbReference type="SUPFAM" id="SSF47384">
    <property type="entry name" value="Homodimeric domain of signal transducing histidine kinase"/>
    <property type="match status" value="1"/>
</dbReference>
<keyword evidence="9" id="KW-0175">Coiled coil</keyword>
<evidence type="ECO:0000256" key="9">
    <source>
        <dbReference type="SAM" id="Coils"/>
    </source>
</evidence>
<keyword evidence="12" id="KW-1185">Reference proteome</keyword>
<gene>
    <name evidence="11" type="ORF">GYN08_16985</name>
</gene>
<dbReference type="CDD" id="cd00082">
    <property type="entry name" value="HisKA"/>
    <property type="match status" value="1"/>
</dbReference>
<dbReference type="PROSITE" id="PS50109">
    <property type="entry name" value="HIS_KIN"/>
    <property type="match status" value="1"/>
</dbReference>
<dbReference type="InterPro" id="IPR003594">
    <property type="entry name" value="HATPase_dom"/>
</dbReference>
<comment type="catalytic activity">
    <reaction evidence="1">
        <text>ATP + protein L-histidine = ADP + protein N-phospho-L-histidine.</text>
        <dbReference type="EC" id="2.7.13.3"/>
    </reaction>
</comment>
<protein>
    <recommendedName>
        <fullName evidence="2">histidine kinase</fullName>
        <ecNumber evidence="2">2.7.13.3</ecNumber>
    </recommendedName>
</protein>
<dbReference type="RefSeq" id="WP_166276595.1">
    <property type="nucleotide sequence ID" value="NZ_JAAFGS010000006.1"/>
</dbReference>
<organism evidence="11 12">
    <name type="scientific">Saccharibacillus alkalitolerans</name>
    <dbReference type="NCBI Taxonomy" id="2705290"/>
    <lineage>
        <taxon>Bacteria</taxon>
        <taxon>Bacillati</taxon>
        <taxon>Bacillota</taxon>
        <taxon>Bacilli</taxon>
        <taxon>Bacillales</taxon>
        <taxon>Paenibacillaceae</taxon>
        <taxon>Saccharibacillus</taxon>
    </lineage>
</organism>
<evidence type="ECO:0000256" key="6">
    <source>
        <dbReference type="ARBA" id="ARBA00022777"/>
    </source>
</evidence>
<dbReference type="InterPro" id="IPR005467">
    <property type="entry name" value="His_kinase_dom"/>
</dbReference>
<dbReference type="SUPFAM" id="SSF55874">
    <property type="entry name" value="ATPase domain of HSP90 chaperone/DNA topoisomerase II/histidine kinase"/>
    <property type="match status" value="1"/>
</dbReference>
<reference evidence="11 12" key="1">
    <citation type="submission" date="2020-01" db="EMBL/GenBank/DDBJ databases">
        <title>Polyphasic characterisation and genomic insights into a novel alkali tolerant bacterium VR-M41.</title>
        <authorList>
            <person name="Vemuluri V.R."/>
        </authorList>
    </citation>
    <scope>NUCLEOTIDE SEQUENCE [LARGE SCALE GENOMIC DNA]</scope>
    <source>
        <strain evidence="11 12">VR-M41</strain>
    </source>
</reference>
<feature type="coiled-coil region" evidence="9">
    <location>
        <begin position="4"/>
        <end position="45"/>
    </location>
</feature>
<name>A0ABX0FAL1_9BACL</name>
<dbReference type="InterPro" id="IPR036097">
    <property type="entry name" value="HisK_dim/P_sf"/>
</dbReference>
<dbReference type="Gene3D" id="1.10.287.130">
    <property type="match status" value="1"/>
</dbReference>
<keyword evidence="8" id="KW-0902">Two-component regulatory system</keyword>
<evidence type="ECO:0000256" key="4">
    <source>
        <dbReference type="ARBA" id="ARBA00022679"/>
    </source>
</evidence>
<dbReference type="Gene3D" id="3.30.565.10">
    <property type="entry name" value="Histidine kinase-like ATPase, C-terminal domain"/>
    <property type="match status" value="1"/>
</dbReference>
<evidence type="ECO:0000256" key="2">
    <source>
        <dbReference type="ARBA" id="ARBA00012438"/>
    </source>
</evidence>
<keyword evidence="4" id="KW-0808">Transferase</keyword>
<keyword evidence="3" id="KW-0597">Phosphoprotein</keyword>
<comment type="caution">
    <text evidence="11">The sequence shown here is derived from an EMBL/GenBank/DDBJ whole genome shotgun (WGS) entry which is preliminary data.</text>
</comment>
<evidence type="ECO:0000313" key="11">
    <source>
        <dbReference type="EMBL" id="NGZ77004.1"/>
    </source>
</evidence>
<evidence type="ECO:0000256" key="8">
    <source>
        <dbReference type="ARBA" id="ARBA00023012"/>
    </source>
</evidence>
<feature type="domain" description="Histidine kinase" evidence="10">
    <location>
        <begin position="55"/>
        <end position="277"/>
    </location>
</feature>
<evidence type="ECO:0000256" key="1">
    <source>
        <dbReference type="ARBA" id="ARBA00000085"/>
    </source>
</evidence>
<sequence>MGNSENCIQQIEELKKERNDCRAELEELKLRLGEERAAREAARQESKNKASFVAVLSHEIRNPVNGIVAMSDLLTDTELDEEQRSYLDIVRSSSDSLMELVNGILDMSRLEAGKMTVANNPFDLINTIEDLVYMLAPQAFGKNVDVVMDIEAEIPLFVVGDVFKVRQIFLNLLQNAIKFTHEGEIVFGLKRLPSLSDDKVVVGFSVRDTGIGMSEEQLARMFDVYAQVHDSSNHHYGGAGLGLTITKNLIELLGGRIEVSSRTGEGTEIEVILSFERYTDIPSIPFEDDVLDALRLLLLDRPSTGSKVIVDMLQSWGAVVEQAERLTPELAGRAEKGEFDVVLADRGTVSEDEVFQSLRETPGLHLFLLAKLGEKVEDEERIHFRSVVTKPIRKLHLLNAVLAMDKNSRD</sequence>
<evidence type="ECO:0000313" key="12">
    <source>
        <dbReference type="Proteomes" id="UP000800303"/>
    </source>
</evidence>
<dbReference type="PANTHER" id="PTHR45339">
    <property type="entry name" value="HYBRID SIGNAL TRANSDUCTION HISTIDINE KINASE J"/>
    <property type="match status" value="1"/>
</dbReference>
<dbReference type="EC" id="2.7.13.3" evidence="2"/>
<keyword evidence="5" id="KW-0547">Nucleotide-binding</keyword>
<keyword evidence="7" id="KW-0067">ATP-binding</keyword>
<dbReference type="SMART" id="SM00388">
    <property type="entry name" value="HisKA"/>
    <property type="match status" value="1"/>
</dbReference>
<dbReference type="CDD" id="cd16922">
    <property type="entry name" value="HATPase_EvgS-ArcB-TorS-like"/>
    <property type="match status" value="1"/>
</dbReference>
<evidence type="ECO:0000256" key="7">
    <source>
        <dbReference type="ARBA" id="ARBA00022840"/>
    </source>
</evidence>
<dbReference type="Pfam" id="PF02518">
    <property type="entry name" value="HATPase_c"/>
    <property type="match status" value="1"/>
</dbReference>
<dbReference type="InterPro" id="IPR036890">
    <property type="entry name" value="HATPase_C_sf"/>
</dbReference>
<accession>A0ABX0FAL1</accession>
<dbReference type="SMART" id="SM00387">
    <property type="entry name" value="HATPase_c"/>
    <property type="match status" value="1"/>
</dbReference>
<dbReference type="EMBL" id="JAAFGS010000006">
    <property type="protein sequence ID" value="NGZ77004.1"/>
    <property type="molecule type" value="Genomic_DNA"/>
</dbReference>
<evidence type="ECO:0000259" key="10">
    <source>
        <dbReference type="PROSITE" id="PS50109"/>
    </source>
</evidence>